<protein>
    <submittedName>
        <fullName evidence="1">Uncharacterized protein</fullName>
    </submittedName>
</protein>
<dbReference type="EMBL" id="CM020620">
    <property type="protein sequence ID" value="KAK1867729.1"/>
    <property type="molecule type" value="Genomic_DNA"/>
</dbReference>
<reference evidence="1" key="1">
    <citation type="submission" date="2019-11" db="EMBL/GenBank/DDBJ databases">
        <title>Nori genome reveals adaptations in red seaweeds to the harsh intertidal environment.</title>
        <authorList>
            <person name="Wang D."/>
            <person name="Mao Y."/>
        </authorList>
    </citation>
    <scope>NUCLEOTIDE SEQUENCE</scope>
    <source>
        <tissue evidence="1">Gametophyte</tissue>
    </source>
</reference>
<sequence>MSRDGDDGVDRRPPPSPTGGGASHLSQASAVTAVLPPTAGRPAIAAVGSGLVGEGGNGPPPPGPPPTPPPMASEWTQPARSAALPTTATPTEPSGTIPSGTSTATVPLTEQVCPAIIGSSSVGPGSGLPAVVEASPRWARTVEEVRVVPPPQFDDESAPLLPSLRLPLDTRPYLLDLPLVASSSEASASTAALACITSGRLMNVEAMREEGYPDGEDVVVLSPPYFDGPRLDVAHAAAPRDRRAPTQPDPWVAGPARSSVRRVREIASLLPARDPTGLPPVPVTDVAAAAAVVLPATPSGSLSRLGRQSTVLPPPWTSAESVYSTASESPGPLVRRTTGRQSSSPGGSPVPGGCYLSDFEGSSAGDSRTVRVGSTGGLGHVDSVASSSSDSDGEHGVSLAARYKAAVLDAEELAVDARAAEAEAELEKAKASLRENLYVLAVILFFAVSSLSAIFINKSCLSGYGFNFPFTLLMGQMIFSLLTLSLMDLLGPARLPVLTRSQQLRVLLPTLLFIANVVVGLSALSLVNIPMFSAFRRLTLLFVMAAEYIMLNKRYSRSLIAAVVTMTVGAFVSALDDGTFSGLGYALVFINNVLTAAYLASIKRVMVEIDMSPLVLLYYTALLGLPFIAILLPASGELRNVIEAFSTRPDLWSFGFGVSVLLMAASAFLVNFSTSLCTDITTPLTTSVAGQVKNVLQTVLGFFSWGYVFSPINAVGLVLALMGQCWFAWIKYSQRHLPVGPTAGGFPVVDGDGAVATTGAKSLLLSREEEEGSGRLLSPPQGRRPAPVSAVV</sequence>
<evidence type="ECO:0000313" key="1">
    <source>
        <dbReference type="EMBL" id="KAK1867729.1"/>
    </source>
</evidence>
<keyword evidence="2" id="KW-1185">Reference proteome</keyword>
<dbReference type="Proteomes" id="UP000798662">
    <property type="component" value="Chromosome 3"/>
</dbReference>
<accession>A0ACC3CCR3</accession>
<gene>
    <name evidence="1" type="ORF">I4F81_010231</name>
</gene>
<organism evidence="1 2">
    <name type="scientific">Pyropia yezoensis</name>
    <name type="common">Susabi-nori</name>
    <name type="synonym">Porphyra yezoensis</name>
    <dbReference type="NCBI Taxonomy" id="2788"/>
    <lineage>
        <taxon>Eukaryota</taxon>
        <taxon>Rhodophyta</taxon>
        <taxon>Bangiophyceae</taxon>
        <taxon>Bangiales</taxon>
        <taxon>Bangiaceae</taxon>
        <taxon>Pyropia</taxon>
    </lineage>
</organism>
<evidence type="ECO:0000313" key="2">
    <source>
        <dbReference type="Proteomes" id="UP000798662"/>
    </source>
</evidence>
<name>A0ACC3CCR3_PYRYE</name>
<proteinExistence type="predicted"/>
<comment type="caution">
    <text evidence="1">The sequence shown here is derived from an EMBL/GenBank/DDBJ whole genome shotgun (WGS) entry which is preliminary data.</text>
</comment>